<evidence type="ECO:0000313" key="2">
    <source>
        <dbReference type="Proteomes" id="UP000467841"/>
    </source>
</evidence>
<name>A0A6D2JBA9_9BRAS</name>
<proteinExistence type="predicted"/>
<evidence type="ECO:0000313" key="1">
    <source>
        <dbReference type="EMBL" id="CAA7040515.1"/>
    </source>
</evidence>
<dbReference type="Proteomes" id="UP000467841">
    <property type="component" value="Unassembled WGS sequence"/>
</dbReference>
<keyword evidence="2" id="KW-1185">Reference proteome</keyword>
<gene>
    <name evidence="1" type="ORF">MERR_LOCUS27750</name>
</gene>
<comment type="caution">
    <text evidence="1">The sequence shown here is derived from an EMBL/GenBank/DDBJ whole genome shotgun (WGS) entry which is preliminary data.</text>
</comment>
<reference evidence="1" key="1">
    <citation type="submission" date="2020-01" db="EMBL/GenBank/DDBJ databases">
        <authorList>
            <person name="Mishra B."/>
        </authorList>
    </citation>
    <scope>NUCLEOTIDE SEQUENCE [LARGE SCALE GENOMIC DNA]</scope>
</reference>
<dbReference type="EMBL" id="CACVBM020001229">
    <property type="protein sequence ID" value="CAA7040515.1"/>
    <property type="molecule type" value="Genomic_DNA"/>
</dbReference>
<accession>A0A6D2JBA9</accession>
<organism evidence="1 2">
    <name type="scientific">Microthlaspi erraticum</name>
    <dbReference type="NCBI Taxonomy" id="1685480"/>
    <lineage>
        <taxon>Eukaryota</taxon>
        <taxon>Viridiplantae</taxon>
        <taxon>Streptophyta</taxon>
        <taxon>Embryophyta</taxon>
        <taxon>Tracheophyta</taxon>
        <taxon>Spermatophyta</taxon>
        <taxon>Magnoliopsida</taxon>
        <taxon>eudicotyledons</taxon>
        <taxon>Gunneridae</taxon>
        <taxon>Pentapetalae</taxon>
        <taxon>rosids</taxon>
        <taxon>malvids</taxon>
        <taxon>Brassicales</taxon>
        <taxon>Brassicaceae</taxon>
        <taxon>Coluteocarpeae</taxon>
        <taxon>Microthlaspi</taxon>
    </lineage>
</organism>
<dbReference type="AlphaFoldDB" id="A0A6D2JBA9"/>
<sequence>MFEPFRFDLYLYKLQLGPYSIDLLSPWAQSNAVVSGSSYCAVTGSIELLCSYGIDRAGAAVTGSIELLCSDGFDRAGAAVTRSIELLCSDGIDRATVQ</sequence>
<protein>
    <submittedName>
        <fullName evidence="1">Uncharacterized protein</fullName>
    </submittedName>
</protein>